<comment type="similarity">
    <text evidence="1">Belongs to the FAD-binding monooxygenase family.</text>
</comment>
<keyword evidence="2" id="KW-0285">Flavoprotein</keyword>
<dbReference type="GO" id="GO:0050661">
    <property type="term" value="F:NADP binding"/>
    <property type="evidence" value="ECO:0007669"/>
    <property type="project" value="InterPro"/>
</dbReference>
<dbReference type="EMBL" id="CP017826">
    <property type="protein sequence ID" value="APA14853.1"/>
    <property type="molecule type" value="Genomic_DNA"/>
</dbReference>
<dbReference type="PANTHER" id="PTHR42877">
    <property type="entry name" value="L-ORNITHINE N(5)-MONOOXYGENASE-RELATED"/>
    <property type="match status" value="1"/>
</dbReference>
<keyword evidence="3" id="KW-0274">FAD</keyword>
<dbReference type="GO" id="GO:0004499">
    <property type="term" value="F:N,N-dimethylaniline monooxygenase activity"/>
    <property type="evidence" value="ECO:0007669"/>
    <property type="project" value="InterPro"/>
</dbReference>
<evidence type="ECO:0000256" key="1">
    <source>
        <dbReference type="ARBA" id="ARBA00010139"/>
    </source>
</evidence>
<dbReference type="PANTHER" id="PTHR42877:SF10">
    <property type="entry name" value="L-ORNITHINE N(5)-OXYGENASE"/>
    <property type="match status" value="1"/>
</dbReference>
<evidence type="ECO:0000313" key="6">
    <source>
        <dbReference type="Proteomes" id="UP000177798"/>
    </source>
</evidence>
<dbReference type="RefSeq" id="XP_001592663.1">
    <property type="nucleotide sequence ID" value="XM_001592613.1"/>
</dbReference>
<evidence type="ECO:0000256" key="3">
    <source>
        <dbReference type="ARBA" id="ARBA00022827"/>
    </source>
</evidence>
<dbReference type="InterPro" id="IPR036188">
    <property type="entry name" value="FAD/NAD-bd_sf"/>
</dbReference>
<dbReference type="Pfam" id="PF00743">
    <property type="entry name" value="FMO-like"/>
    <property type="match status" value="1"/>
</dbReference>
<dbReference type="InterPro" id="IPR051209">
    <property type="entry name" value="FAD-bind_Monooxygenase_sf"/>
</dbReference>
<dbReference type="Gene3D" id="3.50.50.60">
    <property type="entry name" value="FAD/NAD(P)-binding domain"/>
    <property type="match status" value="3"/>
</dbReference>
<keyword evidence="4" id="KW-0560">Oxidoreductase</keyword>
<organism evidence="5 6">
    <name type="scientific">Sclerotinia sclerotiorum (strain ATCC 18683 / 1980 / Ss-1)</name>
    <name type="common">White mold</name>
    <name type="synonym">Whetzelinia sclerotiorum</name>
    <dbReference type="NCBI Taxonomy" id="665079"/>
    <lineage>
        <taxon>Eukaryota</taxon>
        <taxon>Fungi</taxon>
        <taxon>Dikarya</taxon>
        <taxon>Ascomycota</taxon>
        <taxon>Pezizomycotina</taxon>
        <taxon>Leotiomycetes</taxon>
        <taxon>Helotiales</taxon>
        <taxon>Sclerotiniaceae</taxon>
        <taxon>Sclerotinia</taxon>
    </lineage>
</organism>
<reference evidence="6" key="1">
    <citation type="journal article" date="2017" name="Genome Biol. Evol.">
        <title>The complete genome sequence of the phytopathogenic fungus Sclerotinia sclerotiorum reveals insights into the genome architecture of broad host range pathogens.</title>
        <authorList>
            <person name="Derbyshire M."/>
            <person name="Denton-Giles M."/>
            <person name="Hegedus D."/>
            <person name="Seifbarghy S."/>
            <person name="Rollins J."/>
            <person name="van Kan J."/>
            <person name="Seidl M.F."/>
            <person name="Faino L."/>
            <person name="Mbengue M."/>
            <person name="Navaud O."/>
            <person name="Raffaele S."/>
            <person name="Hammond-Kosack K."/>
            <person name="Heard S."/>
            <person name="Oliver R."/>
        </authorList>
    </citation>
    <scope>NUCLEOTIDE SEQUENCE [LARGE SCALE GENOMIC DNA]</scope>
    <source>
        <strain evidence="6">ATCC 18683 / 1980 / Ss-1</strain>
    </source>
</reference>
<evidence type="ECO:0000256" key="2">
    <source>
        <dbReference type="ARBA" id="ARBA00022630"/>
    </source>
</evidence>
<accession>A0A1D9QJQ7</accession>
<gene>
    <name evidence="5" type="ORF">sscle_13g096230</name>
</gene>
<dbReference type="KEGG" id="ssl:SS1G_06904"/>
<dbReference type="AlphaFoldDB" id="A0A1D9QJQ7"/>
<dbReference type="Pfam" id="PF13450">
    <property type="entry name" value="NAD_binding_8"/>
    <property type="match status" value="1"/>
</dbReference>
<dbReference type="VEuPathDB" id="FungiDB:sscle_13g096230"/>
<protein>
    <submittedName>
        <fullName evidence="5">Uncharacterized protein</fullName>
    </submittedName>
</protein>
<sequence>MFVQVEGNGNATYGNVARRDHETQEYTYYPIAIIGAGESGIAMGCRLKEVLGFDQFRIFDRQSGIGGTWWINRYPGVACDVPSTFYSFSFCPKYDWSCFYPGGAEMAKYLQAVCEKYEIVDKIQVNTDAKEARWLESEQVWEVTLQHLMVGAGDLSEEDRILKVKELGYSAVYTYEEKIRCKILISAVGGLVQPKLWPESIPGKDLFKGEIFHSARWRHDIDLKDKNVVVIGTGCSAIQFVPKLVTEYGVKSVTQLMQSPPWVQPKVVPPLGEKTWNKWSPALNTYIPGFNKLLRHTLGTVAEYDFRLFGSGSFAEKERRKKEAKCLTYMKSNAPEKYHEILTPNYGIGCKRRILDAGWYSCLNDPKVNLTTLPLKSLGEDTVTLGPGRNYPPEDVTSSAPTNKITIPADVIVLANGFQTTKWFHPLNVYGKEGQTLQEVFEGRGGPQMYMGSAMDGFPNFFTLVGPNCFTGHTSVVYTSESMVIQALNFIKPLLNGDATIVEVKKEAEMEWTSQIQSALKKMVWADSRARNWYLREDGWNSNTYPYTQLDYLYRCSYPTWRHWNITYTRKGLLKKWATRTFVLLACTVAFAEVYRKRKIGGGLGASEVLRKWFKKGLLATASILTKIGTSVQ</sequence>
<dbReference type="SUPFAM" id="SSF51905">
    <property type="entry name" value="FAD/NAD(P)-binding domain"/>
    <property type="match status" value="3"/>
</dbReference>
<name>A0A1D9QJQ7_SCLS1</name>
<dbReference type="Proteomes" id="UP000177798">
    <property type="component" value="Chromosome 13"/>
</dbReference>
<dbReference type="GO" id="GO:0050660">
    <property type="term" value="F:flavin adenine dinucleotide binding"/>
    <property type="evidence" value="ECO:0007669"/>
    <property type="project" value="InterPro"/>
</dbReference>
<evidence type="ECO:0000256" key="4">
    <source>
        <dbReference type="ARBA" id="ARBA00023002"/>
    </source>
</evidence>
<dbReference type="OMA" id="FDQFRIF"/>
<dbReference type="InterPro" id="IPR020946">
    <property type="entry name" value="Flavin_mOase-like"/>
</dbReference>
<dbReference type="OrthoDB" id="3971593at2759"/>
<evidence type="ECO:0000313" key="5">
    <source>
        <dbReference type="EMBL" id="APA14853.1"/>
    </source>
</evidence>
<proteinExistence type="inferred from homology"/>